<evidence type="ECO:0000313" key="2">
    <source>
        <dbReference type="EMBL" id="KAG0150906.1"/>
    </source>
</evidence>
<dbReference type="EMBL" id="MU167216">
    <property type="protein sequence ID" value="KAG0150906.1"/>
    <property type="molecule type" value="Genomic_DNA"/>
</dbReference>
<keyword evidence="1" id="KW-0812">Transmembrane</keyword>
<name>A0A9P6TFQ1_9BASI</name>
<organism evidence="2 3">
    <name type="scientific">Cronartium quercuum f. sp. fusiforme G11</name>
    <dbReference type="NCBI Taxonomy" id="708437"/>
    <lineage>
        <taxon>Eukaryota</taxon>
        <taxon>Fungi</taxon>
        <taxon>Dikarya</taxon>
        <taxon>Basidiomycota</taxon>
        <taxon>Pucciniomycotina</taxon>
        <taxon>Pucciniomycetes</taxon>
        <taxon>Pucciniales</taxon>
        <taxon>Coleosporiaceae</taxon>
        <taxon>Cronartium</taxon>
    </lineage>
</organism>
<feature type="transmembrane region" description="Helical" evidence="1">
    <location>
        <begin position="51"/>
        <end position="70"/>
    </location>
</feature>
<evidence type="ECO:0000256" key="1">
    <source>
        <dbReference type="SAM" id="Phobius"/>
    </source>
</evidence>
<keyword evidence="1" id="KW-0472">Membrane</keyword>
<gene>
    <name evidence="2" type="ORF">CROQUDRAFT_629548</name>
</gene>
<protein>
    <submittedName>
        <fullName evidence="2">Uncharacterized protein</fullName>
    </submittedName>
</protein>
<keyword evidence="3" id="KW-1185">Reference proteome</keyword>
<dbReference type="Proteomes" id="UP000886653">
    <property type="component" value="Unassembled WGS sequence"/>
</dbReference>
<evidence type="ECO:0000313" key="3">
    <source>
        <dbReference type="Proteomes" id="UP000886653"/>
    </source>
</evidence>
<feature type="transmembrane region" description="Helical" evidence="1">
    <location>
        <begin position="90"/>
        <end position="112"/>
    </location>
</feature>
<accession>A0A9P6TFQ1</accession>
<sequence length="119" mass="13844">MLDCLQMSRHHFILLGTASRQRLKWSKSEHQIAHNFQCQSSHLPFRQTMKLVVSSPSVLLLTWYLTFLGVGRLQICWSFKANRQILSVRVGGSVLGDLRILLSFFLLVVWLVKLSKKYR</sequence>
<proteinExistence type="predicted"/>
<keyword evidence="1" id="KW-1133">Transmembrane helix</keyword>
<reference evidence="2" key="1">
    <citation type="submission" date="2013-11" db="EMBL/GenBank/DDBJ databases">
        <title>Genome sequence of the fusiform rust pathogen reveals effectors for host alternation and coevolution with pine.</title>
        <authorList>
            <consortium name="DOE Joint Genome Institute"/>
            <person name="Smith K."/>
            <person name="Pendleton A."/>
            <person name="Kubisiak T."/>
            <person name="Anderson C."/>
            <person name="Salamov A."/>
            <person name="Aerts A."/>
            <person name="Riley R."/>
            <person name="Clum A."/>
            <person name="Lindquist E."/>
            <person name="Ence D."/>
            <person name="Campbell M."/>
            <person name="Kronenberg Z."/>
            <person name="Feau N."/>
            <person name="Dhillon B."/>
            <person name="Hamelin R."/>
            <person name="Burleigh J."/>
            <person name="Smith J."/>
            <person name="Yandell M."/>
            <person name="Nelson C."/>
            <person name="Grigoriev I."/>
            <person name="Davis J."/>
        </authorList>
    </citation>
    <scope>NUCLEOTIDE SEQUENCE</scope>
    <source>
        <strain evidence="2">G11</strain>
    </source>
</reference>
<dbReference type="AlphaFoldDB" id="A0A9P6TFQ1"/>
<comment type="caution">
    <text evidence="2">The sequence shown here is derived from an EMBL/GenBank/DDBJ whole genome shotgun (WGS) entry which is preliminary data.</text>
</comment>